<keyword evidence="2" id="KW-1185">Reference proteome</keyword>
<dbReference type="OrthoDB" id="16290at2759"/>
<gene>
    <name evidence="1" type="ORF">J0S82_010466</name>
</gene>
<comment type="caution">
    <text evidence="1">The sequence shown here is derived from an EMBL/GenBank/DDBJ whole genome shotgun (WGS) entry which is preliminary data.</text>
</comment>
<sequence length="253" mass="27615">MYSPLAGEFTATLRHPPPGDSNSATRFKPKPVFSMSHFIGYRFHDVITQYVAAARYRSAARCSEPARLCVTMATLLAVSGGGVLGGRGQAAAAGGRQSPGIFWPPPELRVRSQSQGSGCVGPKKVHVTADRYNEYDSQERTDKTGAQELHKFQDGDSEAVTKLHIPVMVDEVVRCLAPQKGQMKMMKIKRHENDFDKDYFAALGTRSSIIVEKLSGKYTQGRWLGKGTCCLRLGTEYSCLGRQAKVDVGSLPG</sequence>
<evidence type="ECO:0000313" key="1">
    <source>
        <dbReference type="EMBL" id="KAG8510811.1"/>
    </source>
</evidence>
<proteinExistence type="predicted"/>
<accession>A0A8J5ZZZ7</accession>
<dbReference type="EMBL" id="JAGFMF010011862">
    <property type="protein sequence ID" value="KAG8510811.1"/>
    <property type="molecule type" value="Genomic_DNA"/>
</dbReference>
<keyword evidence="1" id="KW-0489">Methyltransferase</keyword>
<dbReference type="GO" id="GO:0008168">
    <property type="term" value="F:methyltransferase activity"/>
    <property type="evidence" value="ECO:0007669"/>
    <property type="project" value="UniProtKB-KW"/>
</dbReference>
<reference evidence="1" key="1">
    <citation type="journal article" date="2021" name="Evol. Appl.">
        <title>The genome of the Pyrenean desman and the effects of bottlenecks and inbreeding on the genomic landscape of an endangered species.</title>
        <authorList>
            <person name="Escoda L."/>
            <person name="Castresana J."/>
        </authorList>
    </citation>
    <scope>NUCLEOTIDE SEQUENCE</scope>
    <source>
        <strain evidence="1">IBE-C5619</strain>
    </source>
</reference>
<dbReference type="AlphaFoldDB" id="A0A8J5ZZZ7"/>
<dbReference type="GO" id="GO:0032259">
    <property type="term" value="P:methylation"/>
    <property type="evidence" value="ECO:0007669"/>
    <property type="project" value="UniProtKB-KW"/>
</dbReference>
<dbReference type="Proteomes" id="UP000700334">
    <property type="component" value="Unassembled WGS sequence"/>
</dbReference>
<name>A0A8J5ZZZ7_GALPY</name>
<protein>
    <submittedName>
        <fullName evidence="1">Putative methyltransferase-like protein 15</fullName>
    </submittedName>
</protein>
<keyword evidence="1" id="KW-0808">Transferase</keyword>
<evidence type="ECO:0000313" key="2">
    <source>
        <dbReference type="Proteomes" id="UP000700334"/>
    </source>
</evidence>
<organism evidence="1 2">
    <name type="scientific">Galemys pyrenaicus</name>
    <name type="common">Iberian desman</name>
    <name type="synonym">Pyrenean desman</name>
    <dbReference type="NCBI Taxonomy" id="202257"/>
    <lineage>
        <taxon>Eukaryota</taxon>
        <taxon>Metazoa</taxon>
        <taxon>Chordata</taxon>
        <taxon>Craniata</taxon>
        <taxon>Vertebrata</taxon>
        <taxon>Euteleostomi</taxon>
        <taxon>Mammalia</taxon>
        <taxon>Eutheria</taxon>
        <taxon>Laurasiatheria</taxon>
        <taxon>Eulipotyphla</taxon>
        <taxon>Talpidae</taxon>
        <taxon>Galemys</taxon>
    </lineage>
</organism>